<keyword evidence="9" id="KW-0496">Mitochondrion</keyword>
<evidence type="ECO:0000256" key="10">
    <source>
        <dbReference type="ARBA" id="ARBA00023136"/>
    </source>
</evidence>
<gene>
    <name evidence="13" type="ORF">BV898_07297</name>
</gene>
<comment type="subcellular location">
    <subcellularLocation>
        <location evidence="3">Mitochondrion inner membrane</location>
        <topology evidence="3">Peripheral membrane protein</topology>
    </subcellularLocation>
    <subcellularLocation>
        <location evidence="2">Mitochondrion intermembrane space</location>
    </subcellularLocation>
</comment>
<dbReference type="GO" id="GO:0005743">
    <property type="term" value="C:mitochondrial inner membrane"/>
    <property type="evidence" value="ECO:0007669"/>
    <property type="project" value="UniProtKB-SubCell"/>
</dbReference>
<evidence type="ECO:0000256" key="8">
    <source>
        <dbReference type="ARBA" id="ARBA00022982"/>
    </source>
</evidence>
<keyword evidence="5" id="KW-0813">Transport</keyword>
<evidence type="ECO:0000256" key="9">
    <source>
        <dbReference type="ARBA" id="ARBA00023128"/>
    </source>
</evidence>
<evidence type="ECO:0000256" key="6">
    <source>
        <dbReference type="ARBA" id="ARBA00022660"/>
    </source>
</evidence>
<evidence type="ECO:0000256" key="3">
    <source>
        <dbReference type="ARBA" id="ARBA00004637"/>
    </source>
</evidence>
<comment type="similarity">
    <text evidence="4">Belongs to the complex I NDUFS5 subunit family.</text>
</comment>
<dbReference type="PANTHER" id="PTHR21268">
    <property type="entry name" value="NADH DEHYDROGENASE [UBIQUINONE] IRON-SULFUR PROTEIN 5"/>
    <property type="match status" value="1"/>
</dbReference>
<dbReference type="PANTHER" id="PTHR21268:SF2">
    <property type="entry name" value="NADH DEHYDROGENASE [UBIQUINONE] IRON-SULFUR PROTEIN 5"/>
    <property type="match status" value="1"/>
</dbReference>
<dbReference type="OrthoDB" id="9992197at2759"/>
<keyword evidence="14" id="KW-1185">Reference proteome</keyword>
<sequence length="111" mass="12811">MSGHGAFFNTPLTDLTGQILTQQGDNNTNNLLCRALELQLFKCMEAAGVPNYRRACKDEFDDFMECRTLKKQQERSVTIQNERIRQFNEGTLKEKYLHNPELHSYGAPGWQ</sequence>
<evidence type="ECO:0000313" key="14">
    <source>
        <dbReference type="Proteomes" id="UP000192578"/>
    </source>
</evidence>
<comment type="function">
    <text evidence="1">Accessory subunit of the mitochondrial membrane respiratory chain NADH dehydrogenase (Complex I), that is believed not to be involved in catalysis. Complex I functions in the transfer of electrons from NADH to the respiratory chain. The immediate electron acceptor for the enzyme is believed to be ubiquinone.</text>
</comment>
<evidence type="ECO:0000256" key="2">
    <source>
        <dbReference type="ARBA" id="ARBA00004569"/>
    </source>
</evidence>
<organism evidence="13 14">
    <name type="scientific">Hypsibius exemplaris</name>
    <name type="common">Freshwater tardigrade</name>
    <dbReference type="NCBI Taxonomy" id="2072580"/>
    <lineage>
        <taxon>Eukaryota</taxon>
        <taxon>Metazoa</taxon>
        <taxon>Ecdysozoa</taxon>
        <taxon>Tardigrada</taxon>
        <taxon>Eutardigrada</taxon>
        <taxon>Parachela</taxon>
        <taxon>Hypsibioidea</taxon>
        <taxon>Hypsibiidae</taxon>
        <taxon>Hypsibius</taxon>
    </lineage>
</organism>
<keyword evidence="7" id="KW-0999">Mitochondrion inner membrane</keyword>
<protein>
    <submittedName>
        <fullName evidence="13">Uncharacterized protein</fullName>
    </submittedName>
</protein>
<comment type="caution">
    <text evidence="13">The sequence shown here is derived from an EMBL/GenBank/DDBJ whole genome shotgun (WGS) entry which is preliminary data.</text>
</comment>
<keyword evidence="8" id="KW-0249">Electron transport</keyword>
<feature type="disulfide bond" evidence="12">
    <location>
        <begin position="33"/>
        <end position="66"/>
    </location>
</feature>
<dbReference type="InterPro" id="IPR019342">
    <property type="entry name" value="NADH_UbQ_OxRdtase_FeS-su5"/>
</dbReference>
<evidence type="ECO:0000256" key="5">
    <source>
        <dbReference type="ARBA" id="ARBA00022448"/>
    </source>
</evidence>
<dbReference type="Proteomes" id="UP000192578">
    <property type="component" value="Unassembled WGS sequence"/>
</dbReference>
<evidence type="ECO:0000256" key="11">
    <source>
        <dbReference type="ARBA" id="ARBA00023157"/>
    </source>
</evidence>
<evidence type="ECO:0000256" key="1">
    <source>
        <dbReference type="ARBA" id="ARBA00003195"/>
    </source>
</evidence>
<name>A0A1W0WU41_HYPEX</name>
<evidence type="ECO:0000313" key="13">
    <source>
        <dbReference type="EMBL" id="OQV18667.1"/>
    </source>
</evidence>
<keyword evidence="11 12" id="KW-1015">Disulfide bond</keyword>
<keyword evidence="6" id="KW-0679">Respiratory chain</keyword>
<dbReference type="AlphaFoldDB" id="A0A1W0WU41"/>
<dbReference type="EMBL" id="MTYJ01000047">
    <property type="protein sequence ID" value="OQV18667.1"/>
    <property type="molecule type" value="Genomic_DNA"/>
</dbReference>
<feature type="disulfide bond" evidence="12">
    <location>
        <begin position="43"/>
        <end position="56"/>
    </location>
</feature>
<accession>A0A1W0WU41</accession>
<proteinExistence type="inferred from homology"/>
<evidence type="ECO:0000256" key="12">
    <source>
        <dbReference type="PIRSR" id="PIRSR619342-50"/>
    </source>
</evidence>
<evidence type="ECO:0000256" key="4">
    <source>
        <dbReference type="ARBA" id="ARBA00007372"/>
    </source>
</evidence>
<evidence type="ECO:0000256" key="7">
    <source>
        <dbReference type="ARBA" id="ARBA00022792"/>
    </source>
</evidence>
<dbReference type="Pfam" id="PF10200">
    <property type="entry name" value="Ndufs5"/>
    <property type="match status" value="1"/>
</dbReference>
<dbReference type="GO" id="GO:0005758">
    <property type="term" value="C:mitochondrial intermembrane space"/>
    <property type="evidence" value="ECO:0007669"/>
    <property type="project" value="UniProtKB-SubCell"/>
</dbReference>
<reference evidence="14" key="1">
    <citation type="submission" date="2017-01" db="EMBL/GenBank/DDBJ databases">
        <title>Comparative genomics of anhydrobiosis in the tardigrade Hypsibius dujardini.</title>
        <authorList>
            <person name="Yoshida Y."/>
            <person name="Koutsovoulos G."/>
            <person name="Laetsch D."/>
            <person name="Stevens L."/>
            <person name="Kumar S."/>
            <person name="Horikawa D."/>
            <person name="Ishino K."/>
            <person name="Komine S."/>
            <person name="Tomita M."/>
            <person name="Blaxter M."/>
            <person name="Arakawa K."/>
        </authorList>
    </citation>
    <scope>NUCLEOTIDE SEQUENCE [LARGE SCALE GENOMIC DNA]</scope>
    <source>
        <strain evidence="14">Z151</strain>
    </source>
</reference>
<keyword evidence="10" id="KW-0472">Membrane</keyword>